<dbReference type="NCBIfam" id="TIGR02436">
    <property type="entry name" value="four helix bundle protein"/>
    <property type="match status" value="1"/>
</dbReference>
<reference evidence="1 2" key="1">
    <citation type="journal article" date="2015" name="Nature">
        <title>rRNA introns, odd ribosomes, and small enigmatic genomes across a large radiation of phyla.</title>
        <authorList>
            <person name="Brown C.T."/>
            <person name="Hug L.A."/>
            <person name="Thomas B.C."/>
            <person name="Sharon I."/>
            <person name="Castelle C.J."/>
            <person name="Singh A."/>
            <person name="Wilkins M.J."/>
            <person name="Williams K.H."/>
            <person name="Banfield J.F."/>
        </authorList>
    </citation>
    <scope>NUCLEOTIDE SEQUENCE [LARGE SCALE GENOMIC DNA]</scope>
</reference>
<dbReference type="InterPro" id="IPR036583">
    <property type="entry name" value="23S_rRNA_IVS_sf"/>
</dbReference>
<dbReference type="STRING" id="1618756.UV12_C0008G0025"/>
<organism evidence="1 2">
    <name type="scientific">Candidatus Nomurabacteria bacterium GW2011_GWC2_42_20</name>
    <dbReference type="NCBI Taxonomy" id="1618756"/>
    <lineage>
        <taxon>Bacteria</taxon>
        <taxon>Candidatus Nomuraibacteriota</taxon>
    </lineage>
</organism>
<evidence type="ECO:0000313" key="1">
    <source>
        <dbReference type="EMBL" id="KKS47357.1"/>
    </source>
</evidence>
<gene>
    <name evidence="1" type="ORF">UV12_C0008G0025</name>
</gene>
<keyword evidence="1" id="KW-0689">Ribosomal protein</keyword>
<protein>
    <submittedName>
        <fullName evidence="1">23S ribosomal protein</fullName>
    </submittedName>
</protein>
<dbReference type="InterPro" id="IPR012657">
    <property type="entry name" value="23S_rRNA-intervening_sequence"/>
</dbReference>
<dbReference type="AlphaFoldDB" id="A0A0G0ZF54"/>
<keyword evidence="1" id="KW-0687">Ribonucleoprotein</keyword>
<accession>A0A0G0ZF54</accession>
<dbReference type="PANTHER" id="PTHR38471:SF2">
    <property type="entry name" value="FOUR HELIX BUNDLE PROTEIN"/>
    <property type="match status" value="1"/>
</dbReference>
<dbReference type="SUPFAM" id="SSF158446">
    <property type="entry name" value="IVS-encoded protein-like"/>
    <property type="match status" value="1"/>
</dbReference>
<name>A0A0G0ZF54_9BACT</name>
<sequence length="125" mass="14379">MQNRNPKIYAFTDLIVWQEAHKLVLMIYQITRKFPREEIFGLTSQMRRSAVSITSNIAEGFARRGNKEKLQFYSVARGSLVELESQLLVARDVAFLPADEFDGIYNQLGNSHQLLNAFINKTNNL</sequence>
<dbReference type="Proteomes" id="UP000034704">
    <property type="component" value="Unassembled WGS sequence"/>
</dbReference>
<dbReference type="CDD" id="cd16377">
    <property type="entry name" value="23S_rRNA_IVP_like"/>
    <property type="match status" value="1"/>
</dbReference>
<dbReference type="GO" id="GO:0005840">
    <property type="term" value="C:ribosome"/>
    <property type="evidence" value="ECO:0007669"/>
    <property type="project" value="UniProtKB-KW"/>
</dbReference>
<evidence type="ECO:0000313" key="2">
    <source>
        <dbReference type="Proteomes" id="UP000034704"/>
    </source>
</evidence>
<dbReference type="Gene3D" id="1.20.1440.60">
    <property type="entry name" value="23S rRNA-intervening sequence"/>
    <property type="match status" value="1"/>
</dbReference>
<dbReference type="EMBL" id="LCDG01000008">
    <property type="protein sequence ID" value="KKS47357.1"/>
    <property type="molecule type" value="Genomic_DNA"/>
</dbReference>
<proteinExistence type="predicted"/>
<dbReference type="PANTHER" id="PTHR38471">
    <property type="entry name" value="FOUR HELIX BUNDLE PROTEIN"/>
    <property type="match status" value="1"/>
</dbReference>
<dbReference type="Pfam" id="PF05635">
    <property type="entry name" value="23S_rRNA_IVP"/>
    <property type="match status" value="1"/>
</dbReference>
<comment type="caution">
    <text evidence="1">The sequence shown here is derived from an EMBL/GenBank/DDBJ whole genome shotgun (WGS) entry which is preliminary data.</text>
</comment>